<evidence type="ECO:0000313" key="1">
    <source>
        <dbReference type="EMBL" id="MFC5674900.1"/>
    </source>
</evidence>
<gene>
    <name evidence="1" type="ORF">ACFP2V_34040</name>
</gene>
<reference evidence="2" key="1">
    <citation type="journal article" date="2019" name="Int. J. Syst. Evol. Microbiol.">
        <title>The Global Catalogue of Microorganisms (GCM) 10K type strain sequencing project: providing services to taxonomists for standard genome sequencing and annotation.</title>
        <authorList>
            <consortium name="The Broad Institute Genomics Platform"/>
            <consortium name="The Broad Institute Genome Sequencing Center for Infectious Disease"/>
            <person name="Wu L."/>
            <person name="Ma J."/>
        </authorList>
    </citation>
    <scope>NUCLEOTIDE SEQUENCE [LARGE SCALE GENOMIC DNA]</scope>
    <source>
        <strain evidence="2">JCM 13852</strain>
    </source>
</reference>
<comment type="caution">
    <text evidence="1">The sequence shown here is derived from an EMBL/GenBank/DDBJ whole genome shotgun (WGS) entry which is preliminary data.</text>
</comment>
<dbReference type="Proteomes" id="UP001596183">
    <property type="component" value="Unassembled WGS sequence"/>
</dbReference>
<evidence type="ECO:0008006" key="3">
    <source>
        <dbReference type="Google" id="ProtNLM"/>
    </source>
</evidence>
<dbReference type="Gene3D" id="3.40.50.1110">
    <property type="entry name" value="SGNH hydrolase"/>
    <property type="match status" value="1"/>
</dbReference>
<dbReference type="RefSeq" id="WP_381219135.1">
    <property type="nucleotide sequence ID" value="NZ_JBHSPC010000133.1"/>
</dbReference>
<accession>A0ABW0XZ23</accession>
<dbReference type="EMBL" id="JBHSPC010000133">
    <property type="protein sequence ID" value="MFC5674900.1"/>
    <property type="molecule type" value="Genomic_DNA"/>
</dbReference>
<organism evidence="1 2">
    <name type="scientific">Streptomyces incanus</name>
    <dbReference type="NCBI Taxonomy" id="887453"/>
    <lineage>
        <taxon>Bacteria</taxon>
        <taxon>Bacillati</taxon>
        <taxon>Actinomycetota</taxon>
        <taxon>Actinomycetes</taxon>
        <taxon>Kitasatosporales</taxon>
        <taxon>Streptomycetaceae</taxon>
        <taxon>Streptomyces</taxon>
    </lineage>
</organism>
<dbReference type="PANTHER" id="PTHR43784:SF2">
    <property type="entry name" value="GDSL-LIKE LIPASE_ACYLHYDROLASE, PUTATIVE (AFU_ORTHOLOGUE AFUA_2G00820)-RELATED"/>
    <property type="match status" value="1"/>
</dbReference>
<name>A0ABW0XZ23_9ACTN</name>
<dbReference type="SUPFAM" id="SSF52266">
    <property type="entry name" value="SGNH hydrolase"/>
    <property type="match status" value="1"/>
</dbReference>
<dbReference type="InterPro" id="IPR053140">
    <property type="entry name" value="GDSL_Rv0518-like"/>
</dbReference>
<proteinExistence type="predicted"/>
<evidence type="ECO:0000313" key="2">
    <source>
        <dbReference type="Proteomes" id="UP001596183"/>
    </source>
</evidence>
<sequence length="119" mass="12707">MRGQQILGSYRDAFRRLRAAGIKVYITPVTPRPGRTGQNNRDRRTVGTFVSTWNNCAGTCDGVLPFGQVLRDPVKPNSSHPPYDTGDGVHVDIAGQRALADVVSLPMPASASASASASR</sequence>
<protein>
    <recommendedName>
        <fullName evidence="3">SGNH hydrolase-type esterase domain-containing protein</fullName>
    </recommendedName>
</protein>
<keyword evidence="2" id="KW-1185">Reference proteome</keyword>
<dbReference type="InterPro" id="IPR036514">
    <property type="entry name" value="SGNH_hydro_sf"/>
</dbReference>
<dbReference type="PANTHER" id="PTHR43784">
    <property type="entry name" value="GDSL-LIKE LIPASE/ACYLHYDROLASE, PUTATIVE (AFU_ORTHOLOGUE AFUA_2G00820)-RELATED"/>
    <property type="match status" value="1"/>
</dbReference>